<feature type="domain" description="Acyl-CoA dehydrogenase/oxidase C-terminal" evidence="5">
    <location>
        <begin position="171"/>
        <end position="325"/>
    </location>
</feature>
<dbReference type="Gene3D" id="1.20.140.10">
    <property type="entry name" value="Butyryl-CoA Dehydrogenase, subunit A, domain 3"/>
    <property type="match status" value="1"/>
</dbReference>
<name>A0A7H8R048_TALRU</name>
<dbReference type="GO" id="GO:0033539">
    <property type="term" value="P:fatty acid beta-oxidation using acyl-CoA dehydrogenase"/>
    <property type="evidence" value="ECO:0007669"/>
    <property type="project" value="TreeGrafter"/>
</dbReference>
<dbReference type="GO" id="GO:0003995">
    <property type="term" value="F:acyl-CoA dehydrogenase activity"/>
    <property type="evidence" value="ECO:0007669"/>
    <property type="project" value="TreeGrafter"/>
</dbReference>
<dbReference type="CDD" id="cd00567">
    <property type="entry name" value="ACAD"/>
    <property type="match status" value="1"/>
</dbReference>
<dbReference type="EMBL" id="CP055901">
    <property type="protein sequence ID" value="QKX59722.1"/>
    <property type="molecule type" value="Genomic_DNA"/>
</dbReference>
<keyword evidence="4" id="KW-0560">Oxidoreductase</keyword>
<dbReference type="Gene3D" id="2.40.110.10">
    <property type="entry name" value="Butyryl-CoA Dehydrogenase, subunit A, domain 2"/>
    <property type="match status" value="1"/>
</dbReference>
<gene>
    <name evidence="7" type="ORF">TRUGW13939_06864</name>
</gene>
<dbReference type="OrthoDB" id="9988775at2759"/>
<dbReference type="Pfam" id="PF02770">
    <property type="entry name" value="Acyl-CoA_dh_M"/>
    <property type="match status" value="1"/>
</dbReference>
<dbReference type="AlphaFoldDB" id="A0A7H8R048"/>
<organism evidence="7 8">
    <name type="scientific">Talaromyces rugulosus</name>
    <name type="common">Penicillium rugulosum</name>
    <dbReference type="NCBI Taxonomy" id="121627"/>
    <lineage>
        <taxon>Eukaryota</taxon>
        <taxon>Fungi</taxon>
        <taxon>Dikarya</taxon>
        <taxon>Ascomycota</taxon>
        <taxon>Pezizomycotina</taxon>
        <taxon>Eurotiomycetes</taxon>
        <taxon>Eurotiomycetidae</taxon>
        <taxon>Eurotiales</taxon>
        <taxon>Trichocomaceae</taxon>
        <taxon>Talaromyces</taxon>
        <taxon>Talaromyces sect. Islandici</taxon>
    </lineage>
</organism>
<dbReference type="Proteomes" id="UP000509510">
    <property type="component" value="Chromosome IV"/>
</dbReference>
<dbReference type="GeneID" id="55994357"/>
<evidence type="ECO:0000259" key="5">
    <source>
        <dbReference type="Pfam" id="PF00441"/>
    </source>
</evidence>
<comment type="cofactor">
    <cofactor evidence="4">
        <name>FAD</name>
        <dbReference type="ChEBI" id="CHEBI:57692"/>
    </cofactor>
</comment>
<dbReference type="Pfam" id="PF00441">
    <property type="entry name" value="Acyl-CoA_dh_1"/>
    <property type="match status" value="1"/>
</dbReference>
<evidence type="ECO:0000256" key="4">
    <source>
        <dbReference type="RuleBase" id="RU362125"/>
    </source>
</evidence>
<keyword evidence="3 4" id="KW-0274">FAD</keyword>
<dbReference type="RefSeq" id="XP_035345899.1">
    <property type="nucleotide sequence ID" value="XM_035490006.1"/>
</dbReference>
<dbReference type="PANTHER" id="PTHR43884:SF34">
    <property type="entry name" value="ACYL-COA DEHYDROGENASE FAMILY PROTEIN"/>
    <property type="match status" value="1"/>
</dbReference>
<dbReference type="PANTHER" id="PTHR43884">
    <property type="entry name" value="ACYL-COA DEHYDROGENASE"/>
    <property type="match status" value="1"/>
</dbReference>
<dbReference type="SUPFAM" id="SSF47203">
    <property type="entry name" value="Acyl-CoA dehydrogenase C-terminal domain-like"/>
    <property type="match status" value="1"/>
</dbReference>
<comment type="similarity">
    <text evidence="1 4">Belongs to the acyl-CoA dehydrogenase family.</text>
</comment>
<dbReference type="KEGG" id="trg:TRUGW13939_06864"/>
<proteinExistence type="inferred from homology"/>
<evidence type="ECO:0000256" key="1">
    <source>
        <dbReference type="ARBA" id="ARBA00009347"/>
    </source>
</evidence>
<dbReference type="InterPro" id="IPR046373">
    <property type="entry name" value="Acyl-CoA_Oxase/DH_mid-dom_sf"/>
</dbReference>
<protein>
    <recommendedName>
        <fullName evidence="9">Acyl-CoA dehydrogenase/oxidase C-terminal domain-containing protein</fullName>
    </recommendedName>
</protein>
<dbReference type="FunFam" id="1.20.140.10:FF:000037">
    <property type="entry name" value="Similar to acyl-CoA dehydrogenase"/>
    <property type="match status" value="1"/>
</dbReference>
<evidence type="ECO:0008006" key="9">
    <source>
        <dbReference type="Google" id="ProtNLM"/>
    </source>
</evidence>
<keyword evidence="2 4" id="KW-0285">Flavoprotein</keyword>
<dbReference type="GO" id="GO:0046359">
    <property type="term" value="P:butyrate catabolic process"/>
    <property type="evidence" value="ECO:0007669"/>
    <property type="project" value="TreeGrafter"/>
</dbReference>
<dbReference type="InterPro" id="IPR009075">
    <property type="entry name" value="AcylCo_DH/oxidase_C"/>
</dbReference>
<evidence type="ECO:0000313" key="7">
    <source>
        <dbReference type="EMBL" id="QKX59722.1"/>
    </source>
</evidence>
<keyword evidence="8" id="KW-1185">Reference proteome</keyword>
<evidence type="ECO:0000256" key="2">
    <source>
        <dbReference type="ARBA" id="ARBA00022630"/>
    </source>
</evidence>
<dbReference type="InterPro" id="IPR009100">
    <property type="entry name" value="AcylCoA_DH/oxidase_NM_dom_sf"/>
</dbReference>
<dbReference type="SUPFAM" id="SSF56645">
    <property type="entry name" value="Acyl-CoA dehydrogenase NM domain-like"/>
    <property type="match status" value="1"/>
</dbReference>
<sequence>MAVIREHLAAKGLGLFNDLQTESSVVGNFPVIEMFSRFGTETQKTEFIWGQLDGRVLMTFGLTEPNHGSDATHIETFAVPGSSSTARPGWLINGRKMWQTGQHRATHCIVFARTSGKPGSSRGITAFIVPADSEGVRIESYQWTFNMPTDHATTSFVNVWVPEDAILGQVDDGLTVAQCFVHENRIRQAASSLGAATYCVQQSIEHAQTKKPFGRPLMNNQAIQFPLVRLATQIEMLRLLIYKTAWEMDRTERSKIEHVMTDKISMCNYWANELCCNAADRAIQIHGAIGYSRHKPFEHIYRHHRRYRITEGSEEIQMRRVGARLGKWTRDRTSYLKL</sequence>
<feature type="domain" description="Acyl-CoA oxidase/dehydrogenase middle" evidence="6">
    <location>
        <begin position="60"/>
        <end position="146"/>
    </location>
</feature>
<evidence type="ECO:0000313" key="8">
    <source>
        <dbReference type="Proteomes" id="UP000509510"/>
    </source>
</evidence>
<dbReference type="InterPro" id="IPR006091">
    <property type="entry name" value="Acyl-CoA_Oxase/DH_mid-dom"/>
</dbReference>
<accession>A0A7H8R048</accession>
<reference evidence="8" key="1">
    <citation type="submission" date="2020-06" db="EMBL/GenBank/DDBJ databases">
        <title>A chromosome-scale genome assembly of Talaromyces rugulosus W13939.</title>
        <authorList>
            <person name="Wang B."/>
            <person name="Guo L."/>
            <person name="Ye K."/>
            <person name="Wang L."/>
        </authorList>
    </citation>
    <scope>NUCLEOTIDE SEQUENCE [LARGE SCALE GENOMIC DNA]</scope>
    <source>
        <strain evidence="8">W13939</strain>
    </source>
</reference>
<evidence type="ECO:0000256" key="3">
    <source>
        <dbReference type="ARBA" id="ARBA00022827"/>
    </source>
</evidence>
<evidence type="ECO:0000259" key="6">
    <source>
        <dbReference type="Pfam" id="PF02770"/>
    </source>
</evidence>
<dbReference type="InterPro" id="IPR036250">
    <property type="entry name" value="AcylCo_DH-like_C"/>
</dbReference>